<evidence type="ECO:0000256" key="3">
    <source>
        <dbReference type="ARBA" id="ARBA00022741"/>
    </source>
</evidence>
<evidence type="ECO:0000256" key="4">
    <source>
        <dbReference type="ARBA" id="ARBA00022840"/>
    </source>
</evidence>
<gene>
    <name evidence="6" type="ORF">PSON_ATCC_30995.1.T0240256</name>
</gene>
<keyword evidence="2" id="KW-0436">Ligase</keyword>
<comment type="similarity">
    <text evidence="1">Belongs to the folylpolyglutamate synthase family.</text>
</comment>
<keyword evidence="7" id="KW-1185">Reference proteome</keyword>
<evidence type="ECO:0000313" key="7">
    <source>
        <dbReference type="Proteomes" id="UP000692954"/>
    </source>
</evidence>
<dbReference type="InterPro" id="IPR001645">
    <property type="entry name" value="Folylpolyglutamate_synth"/>
</dbReference>
<proteinExistence type="inferred from homology"/>
<evidence type="ECO:0000259" key="5">
    <source>
        <dbReference type="Pfam" id="PF02875"/>
    </source>
</evidence>
<evidence type="ECO:0000256" key="1">
    <source>
        <dbReference type="ARBA" id="ARBA00008276"/>
    </source>
</evidence>
<accession>A0A8S1LV20</accession>
<dbReference type="AlphaFoldDB" id="A0A8S1LV20"/>
<dbReference type="GO" id="GO:0005739">
    <property type="term" value="C:mitochondrion"/>
    <property type="evidence" value="ECO:0007669"/>
    <property type="project" value="TreeGrafter"/>
</dbReference>
<dbReference type="PANTHER" id="PTHR11136">
    <property type="entry name" value="FOLYLPOLYGLUTAMATE SYNTHASE-RELATED"/>
    <property type="match status" value="1"/>
</dbReference>
<dbReference type="GO" id="GO:0005524">
    <property type="term" value="F:ATP binding"/>
    <property type="evidence" value="ECO:0007669"/>
    <property type="project" value="UniProtKB-KW"/>
</dbReference>
<evidence type="ECO:0000256" key="2">
    <source>
        <dbReference type="ARBA" id="ARBA00022598"/>
    </source>
</evidence>
<name>A0A8S1LV20_9CILI</name>
<dbReference type="PANTHER" id="PTHR11136:SF0">
    <property type="entry name" value="DIHYDROFOLATE SYNTHETASE-RELATED"/>
    <property type="match status" value="1"/>
</dbReference>
<sequence>MEKDRSHLKCVNQCNRLNLVVVLLLHTFQVLEKELKYIYQQNEVNNQMISEDYVQENLNDLFNLAEKNNLELTFFEYVTCLALKYFSDMQIKYVAWETGLGGRMDSTNIIRSPLISIITTIGFDHMQILGNTLELIAKEKAGIIKQNCPVVIGPKCKPYEVFLKEAEQKNADLTIVQGEFSNFNDENNAIVMAASKILINKYQFQLNNFEEVLKIRQPCRLEEFSIQNKKGENIKLYLDVGHNEQAIKSVLDLLKGKQVISIYGASNDKDITSCLSLLKQNCQSVYMVQAKNNRAFQIQKLQGLDNVNILYEGDISQTVLEIVNKICKTDQIILVIGSFYIMDEVRITLKICQTESDFR</sequence>
<dbReference type="InterPro" id="IPR004101">
    <property type="entry name" value="Mur_ligase_C"/>
</dbReference>
<organism evidence="6 7">
    <name type="scientific">Paramecium sonneborni</name>
    <dbReference type="NCBI Taxonomy" id="65129"/>
    <lineage>
        <taxon>Eukaryota</taxon>
        <taxon>Sar</taxon>
        <taxon>Alveolata</taxon>
        <taxon>Ciliophora</taxon>
        <taxon>Intramacronucleata</taxon>
        <taxon>Oligohymenophorea</taxon>
        <taxon>Peniculida</taxon>
        <taxon>Parameciidae</taxon>
        <taxon>Paramecium</taxon>
    </lineage>
</organism>
<keyword evidence="3" id="KW-0547">Nucleotide-binding</keyword>
<dbReference type="EMBL" id="CAJJDN010000024">
    <property type="protein sequence ID" value="CAD8068646.1"/>
    <property type="molecule type" value="Genomic_DNA"/>
</dbReference>
<feature type="domain" description="Mur ligase C-terminal" evidence="5">
    <location>
        <begin position="230"/>
        <end position="339"/>
    </location>
</feature>
<dbReference type="GO" id="GO:0008841">
    <property type="term" value="F:dihydrofolate synthase activity"/>
    <property type="evidence" value="ECO:0007669"/>
    <property type="project" value="TreeGrafter"/>
</dbReference>
<reference evidence="6" key="1">
    <citation type="submission" date="2021-01" db="EMBL/GenBank/DDBJ databases">
        <authorList>
            <consortium name="Genoscope - CEA"/>
            <person name="William W."/>
        </authorList>
    </citation>
    <scope>NUCLEOTIDE SEQUENCE</scope>
</reference>
<dbReference type="GO" id="GO:0005829">
    <property type="term" value="C:cytosol"/>
    <property type="evidence" value="ECO:0007669"/>
    <property type="project" value="TreeGrafter"/>
</dbReference>
<dbReference type="Pfam" id="PF02875">
    <property type="entry name" value="Mur_ligase_C"/>
    <property type="match status" value="1"/>
</dbReference>
<keyword evidence="4" id="KW-0067">ATP-binding</keyword>
<comment type="caution">
    <text evidence="6">The sequence shown here is derived from an EMBL/GenBank/DDBJ whole genome shotgun (WGS) entry which is preliminary data.</text>
</comment>
<protein>
    <recommendedName>
        <fullName evidence="5">Mur ligase C-terminal domain-containing protein</fullName>
    </recommendedName>
</protein>
<dbReference type="GO" id="GO:0004326">
    <property type="term" value="F:tetrahydrofolylpolyglutamate synthase activity"/>
    <property type="evidence" value="ECO:0007669"/>
    <property type="project" value="InterPro"/>
</dbReference>
<evidence type="ECO:0000313" key="6">
    <source>
        <dbReference type="EMBL" id="CAD8068646.1"/>
    </source>
</evidence>
<dbReference type="OrthoDB" id="5212574at2759"/>
<dbReference type="Proteomes" id="UP000692954">
    <property type="component" value="Unassembled WGS sequence"/>
</dbReference>